<comment type="caution">
    <text evidence="1">The sequence shown here is derived from an EMBL/GenBank/DDBJ whole genome shotgun (WGS) entry which is preliminary data.</text>
</comment>
<name>A0ACA9S243_9GLOM</name>
<dbReference type="Proteomes" id="UP000789920">
    <property type="component" value="Unassembled WGS sequence"/>
</dbReference>
<gene>
    <name evidence="1" type="ORF">RPERSI_LOCUS24974</name>
</gene>
<accession>A0ACA9S243</accession>
<proteinExistence type="predicted"/>
<dbReference type="EMBL" id="CAJVQC010081362">
    <property type="protein sequence ID" value="CAG8818726.1"/>
    <property type="molecule type" value="Genomic_DNA"/>
</dbReference>
<sequence length="53" mass="6021">WKVLRSLKFIPIEDKSTPGKITHYSPRDCFLNCLNECYANILPGSVKCSLAYS</sequence>
<reference evidence="1" key="1">
    <citation type="submission" date="2021-06" db="EMBL/GenBank/DDBJ databases">
        <authorList>
            <person name="Kallberg Y."/>
            <person name="Tangrot J."/>
            <person name="Rosling A."/>
        </authorList>
    </citation>
    <scope>NUCLEOTIDE SEQUENCE</scope>
    <source>
        <strain evidence="1">MA461A</strain>
    </source>
</reference>
<evidence type="ECO:0000313" key="1">
    <source>
        <dbReference type="EMBL" id="CAG8818726.1"/>
    </source>
</evidence>
<evidence type="ECO:0000313" key="2">
    <source>
        <dbReference type="Proteomes" id="UP000789920"/>
    </source>
</evidence>
<keyword evidence="2" id="KW-1185">Reference proteome</keyword>
<organism evidence="1 2">
    <name type="scientific">Racocetra persica</name>
    <dbReference type="NCBI Taxonomy" id="160502"/>
    <lineage>
        <taxon>Eukaryota</taxon>
        <taxon>Fungi</taxon>
        <taxon>Fungi incertae sedis</taxon>
        <taxon>Mucoromycota</taxon>
        <taxon>Glomeromycotina</taxon>
        <taxon>Glomeromycetes</taxon>
        <taxon>Diversisporales</taxon>
        <taxon>Gigasporaceae</taxon>
        <taxon>Racocetra</taxon>
    </lineage>
</organism>
<protein>
    <submittedName>
        <fullName evidence="1">17790_t:CDS:1</fullName>
    </submittedName>
</protein>
<feature type="non-terminal residue" evidence="1">
    <location>
        <position position="1"/>
    </location>
</feature>